<keyword evidence="4 7" id="KW-0472">Membrane</keyword>
<feature type="transmembrane region" description="Helical" evidence="7">
    <location>
        <begin position="1457"/>
        <end position="1478"/>
    </location>
</feature>
<gene>
    <name evidence="10" type="ORF">SPPG_05701</name>
</gene>
<dbReference type="InterPro" id="IPR046338">
    <property type="entry name" value="GAIN_dom_sf"/>
</dbReference>
<organism evidence="10 11">
    <name type="scientific">Spizellomyces punctatus (strain DAOM BR117)</name>
    <dbReference type="NCBI Taxonomy" id="645134"/>
    <lineage>
        <taxon>Eukaryota</taxon>
        <taxon>Fungi</taxon>
        <taxon>Fungi incertae sedis</taxon>
        <taxon>Chytridiomycota</taxon>
        <taxon>Chytridiomycota incertae sedis</taxon>
        <taxon>Chytridiomycetes</taxon>
        <taxon>Spizellomycetales</taxon>
        <taxon>Spizellomycetaceae</taxon>
        <taxon>Spizellomyces</taxon>
    </lineage>
</organism>
<feature type="compositionally biased region" description="Polar residues" evidence="6">
    <location>
        <begin position="1431"/>
        <end position="1440"/>
    </location>
</feature>
<dbReference type="EMBL" id="KQ257458">
    <property type="protein sequence ID" value="KNC99465.1"/>
    <property type="molecule type" value="Genomic_DNA"/>
</dbReference>
<dbReference type="OrthoDB" id="2121937at2759"/>
<feature type="domain" description="GAIN-B" evidence="9">
    <location>
        <begin position="1228"/>
        <end position="1398"/>
    </location>
</feature>
<keyword evidence="2 7" id="KW-0812">Transmembrane</keyword>
<evidence type="ECO:0000256" key="4">
    <source>
        <dbReference type="ARBA" id="ARBA00023136"/>
    </source>
</evidence>
<evidence type="ECO:0000313" key="11">
    <source>
        <dbReference type="Proteomes" id="UP000053201"/>
    </source>
</evidence>
<dbReference type="InterPro" id="IPR002859">
    <property type="entry name" value="PKD/REJ-like"/>
</dbReference>
<reference evidence="10 11" key="1">
    <citation type="submission" date="2009-08" db="EMBL/GenBank/DDBJ databases">
        <title>The Genome Sequence of Spizellomyces punctatus strain DAOM BR117.</title>
        <authorList>
            <consortium name="The Broad Institute Genome Sequencing Platform"/>
            <person name="Russ C."/>
            <person name="Cuomo C."/>
            <person name="Shea T."/>
            <person name="Young S.K."/>
            <person name="Zeng Q."/>
            <person name="Koehrsen M."/>
            <person name="Haas B."/>
            <person name="Borodovsky M."/>
            <person name="Guigo R."/>
            <person name="Alvarado L."/>
            <person name="Berlin A."/>
            <person name="Bochicchio J."/>
            <person name="Borenstein D."/>
            <person name="Chapman S."/>
            <person name="Chen Z."/>
            <person name="Engels R."/>
            <person name="Freedman E."/>
            <person name="Gellesch M."/>
            <person name="Goldberg J."/>
            <person name="Griggs A."/>
            <person name="Gujja S."/>
            <person name="Heiman D."/>
            <person name="Hepburn T."/>
            <person name="Howarth C."/>
            <person name="Jen D."/>
            <person name="Larson L."/>
            <person name="Lewis B."/>
            <person name="Mehta T."/>
            <person name="Park D."/>
            <person name="Pearson M."/>
            <person name="Roberts A."/>
            <person name="Saif S."/>
            <person name="Shenoy N."/>
            <person name="Sisk P."/>
            <person name="Stolte C."/>
            <person name="Sykes S."/>
            <person name="Thomson T."/>
            <person name="Walk T."/>
            <person name="White J."/>
            <person name="Yandava C."/>
            <person name="Burger G."/>
            <person name="Gray M.W."/>
            <person name="Holland P.W.H."/>
            <person name="King N."/>
            <person name="Lang F.B.F."/>
            <person name="Roger A.J."/>
            <person name="Ruiz-Trillo I."/>
            <person name="Lander E."/>
            <person name="Nusbaum C."/>
        </authorList>
    </citation>
    <scope>NUCLEOTIDE SEQUENCE [LARGE SCALE GENOMIC DNA]</scope>
    <source>
        <strain evidence="10 11">DAOM BR117</strain>
    </source>
</reference>
<dbReference type="InterPro" id="IPR000203">
    <property type="entry name" value="GPS"/>
</dbReference>
<accession>A0A0L0HD94</accession>
<keyword evidence="5" id="KW-1015">Disulfide bond</keyword>
<dbReference type="Pfam" id="PF02010">
    <property type="entry name" value="REJ"/>
    <property type="match status" value="1"/>
</dbReference>
<feature type="region of interest" description="Disordered" evidence="6">
    <location>
        <begin position="102"/>
        <end position="137"/>
    </location>
</feature>
<feature type="region of interest" description="Disordered" evidence="6">
    <location>
        <begin position="1399"/>
        <end position="1452"/>
    </location>
</feature>
<name>A0A0L0HD94_SPIPD</name>
<proteinExistence type="predicted"/>
<comment type="subcellular location">
    <subcellularLocation>
        <location evidence="1">Membrane</location>
    </subcellularLocation>
</comment>
<dbReference type="Proteomes" id="UP000053201">
    <property type="component" value="Unassembled WGS sequence"/>
</dbReference>
<dbReference type="InterPro" id="IPR057244">
    <property type="entry name" value="GAIN_B"/>
</dbReference>
<protein>
    <recommendedName>
        <fullName evidence="9">GAIN-B domain-containing protein</fullName>
    </recommendedName>
</protein>
<dbReference type="Pfam" id="PF01825">
    <property type="entry name" value="GPS"/>
    <property type="match status" value="1"/>
</dbReference>
<dbReference type="SMART" id="SM00303">
    <property type="entry name" value="GPS"/>
    <property type="match status" value="1"/>
</dbReference>
<evidence type="ECO:0000259" key="9">
    <source>
        <dbReference type="PROSITE" id="PS50221"/>
    </source>
</evidence>
<evidence type="ECO:0000256" key="2">
    <source>
        <dbReference type="ARBA" id="ARBA00022692"/>
    </source>
</evidence>
<evidence type="ECO:0000313" key="10">
    <source>
        <dbReference type="EMBL" id="KNC99465.1"/>
    </source>
</evidence>
<dbReference type="GO" id="GO:0016020">
    <property type="term" value="C:membrane"/>
    <property type="evidence" value="ECO:0007669"/>
    <property type="project" value="UniProtKB-SubCell"/>
</dbReference>
<evidence type="ECO:0000256" key="7">
    <source>
        <dbReference type="SAM" id="Phobius"/>
    </source>
</evidence>
<dbReference type="GeneID" id="27689061"/>
<evidence type="ECO:0000256" key="1">
    <source>
        <dbReference type="ARBA" id="ARBA00004370"/>
    </source>
</evidence>
<feature type="compositionally biased region" description="Low complexity" evidence="6">
    <location>
        <begin position="1404"/>
        <end position="1417"/>
    </location>
</feature>
<keyword evidence="11" id="KW-1185">Reference proteome</keyword>
<evidence type="ECO:0000256" key="5">
    <source>
        <dbReference type="ARBA" id="ARBA00023157"/>
    </source>
</evidence>
<keyword evidence="8" id="KW-0732">Signal</keyword>
<sequence>MMLGQVLSLVCLAILLQVSRSAVVSGRVDSITLDIALSDVLGRQASAGSVPTGLLSTSASATATSLSSSPQSSATSTWDSSSSLSPSSTNAFPSSSASFGTASSSSSSSAPITTSTPITVSSSASGHSSTAGSATSSTFAPTPLPSAIAPSPITVTAIEPPTLYTNRGRQNIILSGNGFSILRAAEFSVSFTNITIPAGATTVTTLSDSVVAVTVDTDAISLNGDVYRNGSLIISIRGAADTVRDVRWVDPVKSIATIVSPSKVTIGVGSPVHITGINLLPPVGQALCVFNATRISATNATYDNGTYTCLAPDMYGSGILEVNLLYYTPQRDLSSFGGRNSTDYNRPTDYVSTVVGQPLLLYYRAGPPKVIYARFTITGAIEFRYDRPVTVYDANLFAVDPKASHSTLISALNGRETFTCEKMFLNPNGGTGRLWVTQANAECYIQRMDARTFRIIIGASEAQKIIEAGLSPVVAGDSLSLKPGAVWTAGEELSETGTGSTIVEGILSPNRIVRPTVLVKAPQIIGSCSDVTFDLSRSMGSAGRNFNQSTFSVAPAVDSLQAELTAFAKAFILRNELVYTIAASKIPVGRYQFTFTLRNFLGGVGTSTFILEKFDRRDIPYVTITGPANDAPLDQLHTITAEVAATCGALRPVSFQWESQDVLISTANGTMVTMEAYSLSHQSRYSFIARAKFTDEPSPTLWTLNYTFTTELDRVMPVTITEVLAGGGTNKNASQSPLLLSTTLFDSGYPPSNVNISDFTCIWNCTRVGEPFGTPCIKEETGQGASIPAICTGADITGYLDTGRYAFTLETVRIGTGAISSTDESGAPMFVDVIDQWIPLVTVTPNMPYPSRWDLYELRAGVNPISVLNGVDKVRYSWFSNESCHGDIFSTVDVADTSKVQWQPGAPTLRFLPQTLLAAGKYCFTVFANDTARNAIGQASIVVSVREAPFAGYCSLNATDGLAYQSVFRISCAGWVTDPQSNPLFYTYWIRKVGDIPWSNLGPRSQFSVLDTVLAEGTYEVTVNVTDAAGSVGALQPVYRLTVRPRLTRRQVQPISEPAVTAFAFLNASIESYLATSDYRTAQTNLVVAIQDLSPELLNTAYHDTLLTFFGYLLNSGSIYMDAQSGGPYMLHALQSMTMDCYNLTTNITTRLLSSLNAVMTQIDETTRGAGNCVGSAATNDAMKVLDAVMGSLTHHPDEGDYRIITQLDGIMKRIESCVYRTLTCGGPVFTVDQQFVNKTVGIAQVDPSTGHLDFCGRFNLPASASPVSSGSCLKFSCAVVNSNALTSSVGTAAMAGLGSNLTSLSLYGSTPMVPLNISLPDQSINITLGVDREILARQQAQPGSSLVCAWFDYVKDGGRWSTDGCTLAALNETTLTGVCQCSHLTDFVIDLQNPGGSTPLVQPSIPTPTSTSTTSPDDMKPPIAEPQGAPTPSASSTESVLAGPPQDQVSSNSGKIAGAVVGSTAAVALLAGLLFWYRRNHNHKWWTFQGLPRAIPPPQQPLPTSLPRQPLPMAVPGPPRAYGFREARREELPEYVFPPTWQEHLENVGQAGGSTERLHTGG</sequence>
<evidence type="ECO:0000256" key="3">
    <source>
        <dbReference type="ARBA" id="ARBA00022989"/>
    </source>
</evidence>
<feature type="chain" id="PRO_5005539868" description="GAIN-B domain-containing protein" evidence="8">
    <location>
        <begin position="22"/>
        <end position="1563"/>
    </location>
</feature>
<dbReference type="InParanoid" id="A0A0L0HD94"/>
<feature type="signal peptide" evidence="8">
    <location>
        <begin position="1"/>
        <end position="21"/>
    </location>
</feature>
<dbReference type="VEuPathDB" id="FungiDB:SPPG_05701"/>
<evidence type="ECO:0000256" key="6">
    <source>
        <dbReference type="SAM" id="MobiDB-lite"/>
    </source>
</evidence>
<dbReference type="Gene3D" id="2.60.220.50">
    <property type="match status" value="1"/>
</dbReference>
<evidence type="ECO:0000256" key="8">
    <source>
        <dbReference type="SAM" id="SignalP"/>
    </source>
</evidence>
<keyword evidence="3 7" id="KW-1133">Transmembrane helix</keyword>
<dbReference type="PROSITE" id="PS50221">
    <property type="entry name" value="GAIN_B"/>
    <property type="match status" value="1"/>
</dbReference>
<feature type="region of interest" description="Disordered" evidence="6">
    <location>
        <begin position="64"/>
        <end position="85"/>
    </location>
</feature>
<dbReference type="RefSeq" id="XP_016607505.1">
    <property type="nucleotide sequence ID" value="XM_016753915.1"/>
</dbReference>